<evidence type="ECO:0000313" key="1">
    <source>
        <dbReference type="EMBL" id="MBF4767023.1"/>
    </source>
</evidence>
<dbReference type="EMBL" id="JADKPO010000004">
    <property type="protein sequence ID" value="MBF4767023.1"/>
    <property type="molecule type" value="Genomic_DNA"/>
</dbReference>
<dbReference type="Proteomes" id="UP000660668">
    <property type="component" value="Unassembled WGS sequence"/>
</dbReference>
<keyword evidence="2" id="KW-1185">Reference proteome</keyword>
<comment type="caution">
    <text evidence="1">The sequence shown here is derived from an EMBL/GenBank/DDBJ whole genome shotgun (WGS) entry which is preliminary data.</text>
</comment>
<protein>
    <submittedName>
        <fullName evidence="1">DUF4242 domain-containing protein</fullName>
    </submittedName>
</protein>
<proteinExistence type="predicted"/>
<sequence>MPRYLIQRYLPGASRLTDDEVGAIAQTCQEAVDSLGVPYTWVTSYVAGDTIYDVHEAEDEEAVLEQARRGGFPGAVVMELTREFGPLARQA</sequence>
<organism evidence="1 2">
    <name type="scientific">Nocardioides agariphilus</name>
    <dbReference type="NCBI Taxonomy" id="433664"/>
    <lineage>
        <taxon>Bacteria</taxon>
        <taxon>Bacillati</taxon>
        <taxon>Actinomycetota</taxon>
        <taxon>Actinomycetes</taxon>
        <taxon>Propionibacteriales</taxon>
        <taxon>Nocardioidaceae</taxon>
        <taxon>Nocardioides</taxon>
    </lineage>
</organism>
<reference evidence="1" key="1">
    <citation type="submission" date="2020-11" db="EMBL/GenBank/DDBJ databases">
        <title>Nocardioides cynanchi sp. nov., isolated from soil of rhizosphere of Cynanchum wilfordii.</title>
        <authorList>
            <person name="Lee J.-S."/>
            <person name="Suh M.K."/>
            <person name="Kim J.-S."/>
        </authorList>
    </citation>
    <scope>NUCLEOTIDE SEQUENCE</scope>
    <source>
        <strain evidence="1">KCTC 19276</strain>
    </source>
</reference>
<evidence type="ECO:0000313" key="2">
    <source>
        <dbReference type="Proteomes" id="UP000660668"/>
    </source>
</evidence>
<gene>
    <name evidence="1" type="ORF">ISU10_04500</name>
</gene>
<name>A0A930YHI0_9ACTN</name>
<accession>A0A930YHI0</accession>
<dbReference type="InterPro" id="IPR025336">
    <property type="entry name" value="SCO4226-like"/>
</dbReference>
<dbReference type="Pfam" id="PF14026">
    <property type="entry name" value="SCO4226-like"/>
    <property type="match status" value="1"/>
</dbReference>
<dbReference type="RefSeq" id="WP_194695173.1">
    <property type="nucleotide sequence ID" value="NZ_JADKPO010000004.1"/>
</dbReference>
<dbReference type="AlphaFoldDB" id="A0A930YHI0"/>